<comment type="similarity">
    <text evidence="1">Belongs to the bacterial solute-binding protein 5 family.</text>
</comment>
<dbReference type="PROSITE" id="PS51257">
    <property type="entry name" value="PROKAR_LIPOPROTEIN"/>
    <property type="match status" value="1"/>
</dbReference>
<dbReference type="Gene3D" id="3.10.105.10">
    <property type="entry name" value="Dipeptide-binding Protein, Domain 3"/>
    <property type="match status" value="1"/>
</dbReference>
<dbReference type="PANTHER" id="PTHR30290:SF9">
    <property type="entry name" value="OLIGOPEPTIDE-BINDING PROTEIN APPA"/>
    <property type="match status" value="1"/>
</dbReference>
<dbReference type="Proteomes" id="UP001225598">
    <property type="component" value="Chromosome"/>
</dbReference>
<dbReference type="PIRSF" id="PIRSF002741">
    <property type="entry name" value="MppA"/>
    <property type="match status" value="1"/>
</dbReference>
<sequence length="530" mass="57576">MHSPARALGAITIALTLALAGCSVQSLKPTAVERAADELVLALGEFDESEFDPAKGWGTHQEHKVLHSSLLTWNNDMELVGDLADSYEADGTTWTFQLNPDFAFSDGEPVTADDVVFTFQMLLDDGTNFDVSTVKEVRAEGEHTVVFELHEVDSLFGPLTTLIGIVPEHAYDQNYSDNPIGSGPYMIVDKQVGEQVIMETNPHYPKNLHYKKLTFLLADEESAIAAARAGEVDVLKVSHNNADQNISGMELDVRSSVDTMAITLPTQKAGGSGKTVGKDVEVGNDVTSDPAIRKAITIGLDREGLAELVLNGYGKPAWSVADELPWEASGMSFDDGQVEQALQILEDAGWTDSNGDGTVDKDGLEAVIPLMIPSNDLTRIDLGESIAVQAEEFGIKFVPEHVTWDDIYAEGKTKAIIFALGSLSPKELWDAYSSQALDTGYNNMPNYSNPEVDKQLESARGSEDFEESLAKWEAAQEAGANATPDGDASMAWLLRCDHLFFVGDNVDLGEELIHGHGHGLQIFRNVEEWS</sequence>
<feature type="domain" description="Solute-binding protein family 5" evidence="4">
    <location>
        <begin position="78"/>
        <end position="422"/>
    </location>
</feature>
<name>A0ABY8VEM1_9CORY</name>
<evidence type="ECO:0000256" key="1">
    <source>
        <dbReference type="ARBA" id="ARBA00005695"/>
    </source>
</evidence>
<dbReference type="InterPro" id="IPR039424">
    <property type="entry name" value="SBP_5"/>
</dbReference>
<dbReference type="InterPro" id="IPR000914">
    <property type="entry name" value="SBP_5_dom"/>
</dbReference>
<organism evidence="5 6">
    <name type="scientific">Corynebacterium breve</name>
    <dbReference type="NCBI Taxonomy" id="3049799"/>
    <lineage>
        <taxon>Bacteria</taxon>
        <taxon>Bacillati</taxon>
        <taxon>Actinomycetota</taxon>
        <taxon>Actinomycetes</taxon>
        <taxon>Mycobacteriales</taxon>
        <taxon>Corynebacteriaceae</taxon>
        <taxon>Corynebacterium</taxon>
    </lineage>
</organism>
<evidence type="ECO:0000313" key="5">
    <source>
        <dbReference type="EMBL" id="WIM68111.1"/>
    </source>
</evidence>
<dbReference type="EMBL" id="CP126969">
    <property type="protein sequence ID" value="WIM68111.1"/>
    <property type="molecule type" value="Genomic_DNA"/>
</dbReference>
<keyword evidence="6" id="KW-1185">Reference proteome</keyword>
<evidence type="ECO:0000256" key="2">
    <source>
        <dbReference type="ARBA" id="ARBA00022448"/>
    </source>
</evidence>
<evidence type="ECO:0000259" key="4">
    <source>
        <dbReference type="Pfam" id="PF00496"/>
    </source>
</evidence>
<evidence type="ECO:0000256" key="3">
    <source>
        <dbReference type="ARBA" id="ARBA00022729"/>
    </source>
</evidence>
<protein>
    <submittedName>
        <fullName evidence="5">ABC transporter substrate-binding protein</fullName>
    </submittedName>
</protein>
<evidence type="ECO:0000313" key="6">
    <source>
        <dbReference type="Proteomes" id="UP001225598"/>
    </source>
</evidence>
<proteinExistence type="inferred from homology"/>
<dbReference type="CDD" id="cd08518">
    <property type="entry name" value="PBP2_NikA_DppA_OppA_like_19"/>
    <property type="match status" value="1"/>
</dbReference>
<dbReference type="Gene3D" id="3.40.190.10">
    <property type="entry name" value="Periplasmic binding protein-like II"/>
    <property type="match status" value="1"/>
</dbReference>
<reference evidence="5 6" key="1">
    <citation type="submission" date="2023-05" db="EMBL/GenBank/DDBJ databases">
        <title>Corynebacterium suedekumii sp. nov. and Corynebacterium breve sp. nov. isolated from raw cow's milk.</title>
        <authorList>
            <person name="Baer M.K."/>
            <person name="Mehl L."/>
            <person name="Hellmuth R."/>
            <person name="Marke G."/>
            <person name="Lipski A."/>
        </authorList>
    </citation>
    <scope>NUCLEOTIDE SEQUENCE [LARGE SCALE GENOMIC DNA]</scope>
    <source>
        <strain evidence="5 6">R4</strain>
    </source>
</reference>
<dbReference type="Pfam" id="PF00496">
    <property type="entry name" value="SBP_bac_5"/>
    <property type="match status" value="1"/>
</dbReference>
<dbReference type="RefSeq" id="WP_284825444.1">
    <property type="nucleotide sequence ID" value="NZ_CP126969.1"/>
</dbReference>
<accession>A0ABY8VEM1</accession>
<dbReference type="PANTHER" id="PTHR30290">
    <property type="entry name" value="PERIPLASMIC BINDING COMPONENT OF ABC TRANSPORTER"/>
    <property type="match status" value="1"/>
</dbReference>
<keyword evidence="3" id="KW-0732">Signal</keyword>
<gene>
    <name evidence="5" type="ORF">QP027_01555</name>
</gene>
<dbReference type="InterPro" id="IPR030678">
    <property type="entry name" value="Peptide/Ni-bd"/>
</dbReference>
<dbReference type="SUPFAM" id="SSF53850">
    <property type="entry name" value="Periplasmic binding protein-like II"/>
    <property type="match status" value="1"/>
</dbReference>
<keyword evidence="2" id="KW-0813">Transport</keyword>